<dbReference type="EMBL" id="JAVFKD010000014">
    <property type="protein sequence ID" value="KAK5990020.1"/>
    <property type="molecule type" value="Genomic_DNA"/>
</dbReference>
<dbReference type="PANTHER" id="PTHR39401:SF1">
    <property type="entry name" value="SNOAL-LIKE DOMAIN-CONTAINING PROTEIN"/>
    <property type="match status" value="1"/>
</dbReference>
<comment type="caution">
    <text evidence="1">The sequence shown here is derived from an EMBL/GenBank/DDBJ whole genome shotgun (WGS) entry which is preliminary data.</text>
</comment>
<evidence type="ECO:0000313" key="2">
    <source>
        <dbReference type="Proteomes" id="UP001338125"/>
    </source>
</evidence>
<gene>
    <name evidence="1" type="ORF">PT974_08283</name>
</gene>
<dbReference type="Proteomes" id="UP001338125">
    <property type="component" value="Unassembled WGS sequence"/>
</dbReference>
<evidence type="ECO:0000313" key="1">
    <source>
        <dbReference type="EMBL" id="KAK5990020.1"/>
    </source>
</evidence>
<evidence type="ECO:0008006" key="3">
    <source>
        <dbReference type="Google" id="ProtNLM"/>
    </source>
</evidence>
<dbReference type="Gene3D" id="3.10.450.50">
    <property type="match status" value="1"/>
</dbReference>
<sequence length="162" mass="18551">MAGTLSGGYFPLYPHHDSLPDPEIRTFITNFYRVSDKPDSNELWVSYFSKDAHVVIGNDQGHGEQEIRELRARMWTVVQERKHTVSKVFPGQFKDPASEGGTAAAAANRECECMMFGKVDYKTKDGQEAMVPWAGHAVLNKVKNEDESEEWKIVQYRVWLQR</sequence>
<keyword evidence="2" id="KW-1185">Reference proteome</keyword>
<name>A0ABR0SE25_9HYPO</name>
<protein>
    <recommendedName>
        <fullName evidence="3">SnoaL-like domain-containing protein</fullName>
    </recommendedName>
</protein>
<accession>A0ABR0SE25</accession>
<proteinExistence type="predicted"/>
<reference evidence="1 2" key="1">
    <citation type="submission" date="2024-01" db="EMBL/GenBank/DDBJ databases">
        <title>Complete genome of Cladobotryum mycophilum ATHUM6906.</title>
        <authorList>
            <person name="Christinaki A.C."/>
            <person name="Myridakis A.I."/>
            <person name="Kouvelis V.N."/>
        </authorList>
    </citation>
    <scope>NUCLEOTIDE SEQUENCE [LARGE SCALE GENOMIC DNA]</scope>
    <source>
        <strain evidence="1 2">ATHUM6906</strain>
    </source>
</reference>
<dbReference type="SUPFAM" id="SSF54427">
    <property type="entry name" value="NTF2-like"/>
    <property type="match status" value="1"/>
</dbReference>
<dbReference type="PANTHER" id="PTHR39401">
    <property type="entry name" value="SNOAL-LIKE DOMAIN-CONTAINING PROTEIN"/>
    <property type="match status" value="1"/>
</dbReference>
<organism evidence="1 2">
    <name type="scientific">Cladobotryum mycophilum</name>
    <dbReference type="NCBI Taxonomy" id="491253"/>
    <lineage>
        <taxon>Eukaryota</taxon>
        <taxon>Fungi</taxon>
        <taxon>Dikarya</taxon>
        <taxon>Ascomycota</taxon>
        <taxon>Pezizomycotina</taxon>
        <taxon>Sordariomycetes</taxon>
        <taxon>Hypocreomycetidae</taxon>
        <taxon>Hypocreales</taxon>
        <taxon>Hypocreaceae</taxon>
        <taxon>Cladobotryum</taxon>
    </lineage>
</organism>
<dbReference type="InterPro" id="IPR032710">
    <property type="entry name" value="NTF2-like_dom_sf"/>
</dbReference>